<gene>
    <name evidence="1" type="primary">RTase</name>
    <name evidence="1" type="ORF">EVAR_59394_1</name>
</gene>
<proteinExistence type="predicted"/>
<reference evidence="1 2" key="1">
    <citation type="journal article" date="2019" name="Commun. Biol.">
        <title>The bagworm genome reveals a unique fibroin gene that provides high tensile strength.</title>
        <authorList>
            <person name="Kono N."/>
            <person name="Nakamura H."/>
            <person name="Ohtoshi R."/>
            <person name="Tomita M."/>
            <person name="Numata K."/>
            <person name="Arakawa K."/>
        </authorList>
    </citation>
    <scope>NUCLEOTIDE SEQUENCE [LARGE SCALE GENOMIC DNA]</scope>
</reference>
<dbReference type="Proteomes" id="UP000299102">
    <property type="component" value="Unassembled WGS sequence"/>
</dbReference>
<keyword evidence="1" id="KW-0548">Nucleotidyltransferase</keyword>
<keyword evidence="1" id="KW-0808">Transferase</keyword>
<dbReference type="OrthoDB" id="6614157at2759"/>
<dbReference type="PANTHER" id="PTHR19446">
    <property type="entry name" value="REVERSE TRANSCRIPTASES"/>
    <property type="match status" value="1"/>
</dbReference>
<dbReference type="GO" id="GO:0003964">
    <property type="term" value="F:RNA-directed DNA polymerase activity"/>
    <property type="evidence" value="ECO:0007669"/>
    <property type="project" value="UniProtKB-KW"/>
</dbReference>
<accession>A0A4C1YHA0</accession>
<dbReference type="EMBL" id="BGZK01001260">
    <property type="protein sequence ID" value="GBP75751.1"/>
    <property type="molecule type" value="Genomic_DNA"/>
</dbReference>
<sequence>MKALGGSDMSMSINKTSAALTTVEPSTADCSRSQALGSDVGYGTALKSEGYLHTPPLIKPDSSLAIDDKEKAECIADSIQLQCSHTTSPHDQQHIQNMEEEVHHITSSEPYDDLPSVSLNEIQKFVKNLKAKKTSGLDGIGNKAIKCFPIPFLSLLVHNLQCVPKKTAIFLPSGRKPSLLSGLGKLYEKNLKARLSEHLFGKDLIIDKQFGFCPNHSCPQKALRLVEYITEGFKTKNKTVAVFFDVAKPFIKTVLTYASLIFAHAAPSTLHKLQVLQSKFCRAATNAHCCVKNSIFHRDLEHPTISKYMKDASERVFSIAEIHPNPLLSAAVAYKAPPSYHLIRRPRNSLTDPPDALTAEVERLIEINKQT</sequence>
<dbReference type="AlphaFoldDB" id="A0A4C1YHA0"/>
<keyword evidence="2" id="KW-1185">Reference proteome</keyword>
<evidence type="ECO:0000313" key="2">
    <source>
        <dbReference type="Proteomes" id="UP000299102"/>
    </source>
</evidence>
<name>A0A4C1YHA0_EUMVA</name>
<evidence type="ECO:0000313" key="1">
    <source>
        <dbReference type="EMBL" id="GBP75751.1"/>
    </source>
</evidence>
<comment type="caution">
    <text evidence="1">The sequence shown here is derived from an EMBL/GenBank/DDBJ whole genome shotgun (WGS) entry which is preliminary data.</text>
</comment>
<keyword evidence="1" id="KW-0695">RNA-directed DNA polymerase</keyword>
<organism evidence="1 2">
    <name type="scientific">Eumeta variegata</name>
    <name type="common">Bagworm moth</name>
    <name type="synonym">Eumeta japonica</name>
    <dbReference type="NCBI Taxonomy" id="151549"/>
    <lineage>
        <taxon>Eukaryota</taxon>
        <taxon>Metazoa</taxon>
        <taxon>Ecdysozoa</taxon>
        <taxon>Arthropoda</taxon>
        <taxon>Hexapoda</taxon>
        <taxon>Insecta</taxon>
        <taxon>Pterygota</taxon>
        <taxon>Neoptera</taxon>
        <taxon>Endopterygota</taxon>
        <taxon>Lepidoptera</taxon>
        <taxon>Glossata</taxon>
        <taxon>Ditrysia</taxon>
        <taxon>Tineoidea</taxon>
        <taxon>Psychidae</taxon>
        <taxon>Oiketicinae</taxon>
        <taxon>Eumeta</taxon>
    </lineage>
</organism>
<protein>
    <submittedName>
        <fullName evidence="1">Probable RNA-directed DNA polymerase from transposon BS</fullName>
    </submittedName>
</protein>